<dbReference type="Proteomes" id="UP001596161">
    <property type="component" value="Unassembled WGS sequence"/>
</dbReference>
<evidence type="ECO:0000313" key="3">
    <source>
        <dbReference type="Proteomes" id="UP001596161"/>
    </source>
</evidence>
<keyword evidence="3" id="KW-1185">Reference proteome</keyword>
<proteinExistence type="predicted"/>
<dbReference type="EMBL" id="JBHSKT010000004">
    <property type="protein sequence ID" value="MFC5270591.1"/>
    <property type="molecule type" value="Genomic_DNA"/>
</dbReference>
<comment type="caution">
    <text evidence="2">The sequence shown here is derived from an EMBL/GenBank/DDBJ whole genome shotgun (WGS) entry which is preliminary data.</text>
</comment>
<name>A0ABW0EC88_9BACT</name>
<feature type="transmembrane region" description="Helical" evidence="1">
    <location>
        <begin position="6"/>
        <end position="24"/>
    </location>
</feature>
<keyword evidence="1" id="KW-0812">Transmembrane</keyword>
<gene>
    <name evidence="2" type="ORF">ACFPIB_08235</name>
</gene>
<keyword evidence="1" id="KW-1133">Transmembrane helix</keyword>
<evidence type="ECO:0000313" key="2">
    <source>
        <dbReference type="EMBL" id="MFC5270591.1"/>
    </source>
</evidence>
<protein>
    <recommendedName>
        <fullName evidence="4">DUF4124 domain-containing protein</fullName>
    </recommendedName>
</protein>
<dbReference type="RefSeq" id="WP_378016958.1">
    <property type="nucleotide sequence ID" value="NZ_JBHSKT010000004.1"/>
</dbReference>
<reference evidence="3" key="1">
    <citation type="journal article" date="2019" name="Int. J. Syst. Evol. Microbiol.">
        <title>The Global Catalogue of Microorganisms (GCM) 10K type strain sequencing project: providing services to taxonomists for standard genome sequencing and annotation.</title>
        <authorList>
            <consortium name="The Broad Institute Genomics Platform"/>
            <consortium name="The Broad Institute Genome Sequencing Center for Infectious Disease"/>
            <person name="Wu L."/>
            <person name="Ma J."/>
        </authorList>
    </citation>
    <scope>NUCLEOTIDE SEQUENCE [LARGE SCALE GENOMIC DNA]</scope>
    <source>
        <strain evidence="3">KACC 12602</strain>
    </source>
</reference>
<keyword evidence="1" id="KW-0472">Membrane</keyword>
<accession>A0ABW0EC88</accession>
<sequence length="57" mass="6495">MKVKIIAVTGIILCLIIISILAYFNTKDFWAIDACLDKGGRWNYETKKCEYGPKLPD</sequence>
<organism evidence="2 3">
    <name type="scientific">Adhaeribacter terreus</name>
    <dbReference type="NCBI Taxonomy" id="529703"/>
    <lineage>
        <taxon>Bacteria</taxon>
        <taxon>Pseudomonadati</taxon>
        <taxon>Bacteroidota</taxon>
        <taxon>Cytophagia</taxon>
        <taxon>Cytophagales</taxon>
        <taxon>Hymenobacteraceae</taxon>
        <taxon>Adhaeribacter</taxon>
    </lineage>
</organism>
<evidence type="ECO:0000256" key="1">
    <source>
        <dbReference type="SAM" id="Phobius"/>
    </source>
</evidence>
<evidence type="ECO:0008006" key="4">
    <source>
        <dbReference type="Google" id="ProtNLM"/>
    </source>
</evidence>